<proteinExistence type="predicted"/>
<evidence type="ECO:0000313" key="2">
    <source>
        <dbReference type="Proteomes" id="UP001139344"/>
    </source>
</evidence>
<dbReference type="EMBL" id="JAJSON010000015">
    <property type="protein sequence ID" value="MCG9971142.1"/>
    <property type="molecule type" value="Genomic_DNA"/>
</dbReference>
<gene>
    <name evidence="1" type="ORF">LU635_05780</name>
</gene>
<comment type="caution">
    <text evidence="1">The sequence shown here is derived from an EMBL/GenBank/DDBJ whole genome shotgun (WGS) entry which is preliminary data.</text>
</comment>
<sequence length="383" mass="43345">MPSKNSDFYSNLKIHKLSVSKLVAEKKLFTEVPENWHILVSDIRDSSGAIKNGKQNEVNLTATGSVIAILNLAFKSGIRVPFFFGGDGAVLLIPEELLDESLAVLYKHKVNTSNNFGLHLRIGHVPVREIYDQGLDLKIARGQVTGLLSIPLALGKGLQYAEQKIKEAEESEKVDLNNVELDLTGMECKWEKVEPPRIDHEVMSLIIDGCQNEDPSQIYSEILEKIDAIYGPHTDRTPITVNKLKPITGLRQIRNEMKLKQEKSTLIQIFKHWLIAMFGEIYLKNTATGRNYMRKLVELTDNLTIDGRINTVITGTFRQRKSLLEYLDRLENEKKIKYGYHVSRQSIMSCYVRDIHTDDHIHFVDGADGGYTKAANNLKAKLS</sequence>
<dbReference type="AlphaFoldDB" id="A0A9X1UVG7"/>
<keyword evidence="2" id="KW-1185">Reference proteome</keyword>
<dbReference type="Proteomes" id="UP001139344">
    <property type="component" value="Unassembled WGS sequence"/>
</dbReference>
<dbReference type="Pfam" id="PF11294">
    <property type="entry name" value="DUF3095"/>
    <property type="match status" value="1"/>
</dbReference>
<organism evidence="1 2">
    <name type="scientific">Christiangramia crocea</name>
    <dbReference type="NCBI Taxonomy" id="2904124"/>
    <lineage>
        <taxon>Bacteria</taxon>
        <taxon>Pseudomonadati</taxon>
        <taxon>Bacteroidota</taxon>
        <taxon>Flavobacteriia</taxon>
        <taxon>Flavobacteriales</taxon>
        <taxon>Flavobacteriaceae</taxon>
        <taxon>Christiangramia</taxon>
    </lineage>
</organism>
<protein>
    <submittedName>
        <fullName evidence="1">DUF3095 domain-containing protein</fullName>
    </submittedName>
</protein>
<dbReference type="InterPro" id="IPR021445">
    <property type="entry name" value="DUF3095"/>
</dbReference>
<accession>A0A9X1UVG7</accession>
<reference evidence="1" key="1">
    <citation type="submission" date="2021-12" db="EMBL/GenBank/DDBJ databases">
        <title>Description of Gramella crocea sp. nov., a new bacterium isolated from activated sludge.</title>
        <authorList>
            <person name="Zhang X."/>
        </authorList>
    </citation>
    <scope>NUCLEOTIDE SEQUENCE</scope>
    <source>
        <strain evidence="1">YB25</strain>
    </source>
</reference>
<dbReference type="RefSeq" id="WP_240097140.1">
    <property type="nucleotide sequence ID" value="NZ_JAJSON010000015.1"/>
</dbReference>
<evidence type="ECO:0000313" key="1">
    <source>
        <dbReference type="EMBL" id="MCG9971142.1"/>
    </source>
</evidence>
<name>A0A9X1UVG7_9FLAO</name>